<feature type="non-terminal residue" evidence="2">
    <location>
        <position position="310"/>
    </location>
</feature>
<dbReference type="AlphaFoldDB" id="A0AAV5VSW1"/>
<proteinExistence type="predicted"/>
<name>A0AAV5VSW1_9BILA</name>
<dbReference type="Proteomes" id="UP001432322">
    <property type="component" value="Unassembled WGS sequence"/>
</dbReference>
<dbReference type="EMBL" id="BTSY01000004">
    <property type="protein sequence ID" value="GMT22654.1"/>
    <property type="molecule type" value="Genomic_DNA"/>
</dbReference>
<reference evidence="2" key="1">
    <citation type="submission" date="2023-10" db="EMBL/GenBank/DDBJ databases">
        <title>Genome assembly of Pristionchus species.</title>
        <authorList>
            <person name="Yoshida K."/>
            <person name="Sommer R.J."/>
        </authorList>
    </citation>
    <scope>NUCLEOTIDE SEQUENCE</scope>
    <source>
        <strain evidence="2">RS5133</strain>
    </source>
</reference>
<evidence type="ECO:0000256" key="1">
    <source>
        <dbReference type="SAM" id="MobiDB-lite"/>
    </source>
</evidence>
<protein>
    <submittedName>
        <fullName evidence="2">Uncharacterized protein</fullName>
    </submittedName>
</protein>
<evidence type="ECO:0000313" key="2">
    <source>
        <dbReference type="EMBL" id="GMT22654.1"/>
    </source>
</evidence>
<feature type="region of interest" description="Disordered" evidence="1">
    <location>
        <begin position="96"/>
        <end position="130"/>
    </location>
</feature>
<keyword evidence="3" id="KW-1185">Reference proteome</keyword>
<evidence type="ECO:0000313" key="3">
    <source>
        <dbReference type="Proteomes" id="UP001432322"/>
    </source>
</evidence>
<sequence>HPMAFLLNVRETVTPTKRIHNGHVFAAPHDYSLASSIHEPSSTPSNFLGRVRLADVIAYRAKTVARAAAEKRNLIKIYANDAGVMKRAFEEGSRLAGSAGCSKDTPAYSPYSEDASDVENDEPTDASSSTGMMRPGRVLYRIIKMQIPGVWMLEACHFEIFLPDRLDLRYIRVPYDLLMEELHERELIWITADNLTVMASTERKTHVDHTLDYPVEWKLCSLGEVESYPQPAVIPQVPVIQYGTHVDYAYSLVPDYSFPIISYDLPEPPTSGATSTIVKADMHVREANWVLPCEPVRDREIYACHTACVR</sequence>
<organism evidence="2 3">
    <name type="scientific">Pristionchus fissidentatus</name>
    <dbReference type="NCBI Taxonomy" id="1538716"/>
    <lineage>
        <taxon>Eukaryota</taxon>
        <taxon>Metazoa</taxon>
        <taxon>Ecdysozoa</taxon>
        <taxon>Nematoda</taxon>
        <taxon>Chromadorea</taxon>
        <taxon>Rhabditida</taxon>
        <taxon>Rhabditina</taxon>
        <taxon>Diplogasteromorpha</taxon>
        <taxon>Diplogasteroidea</taxon>
        <taxon>Neodiplogasteridae</taxon>
        <taxon>Pristionchus</taxon>
    </lineage>
</organism>
<feature type="compositionally biased region" description="Acidic residues" evidence="1">
    <location>
        <begin position="114"/>
        <end position="124"/>
    </location>
</feature>
<gene>
    <name evidence="2" type="ORF">PFISCL1PPCAC_13951</name>
</gene>
<feature type="non-terminal residue" evidence="2">
    <location>
        <position position="1"/>
    </location>
</feature>
<accession>A0AAV5VSW1</accession>
<comment type="caution">
    <text evidence="2">The sequence shown here is derived from an EMBL/GenBank/DDBJ whole genome shotgun (WGS) entry which is preliminary data.</text>
</comment>